<dbReference type="InterPro" id="IPR036188">
    <property type="entry name" value="FAD/NAD-bd_sf"/>
</dbReference>
<name>A0ABW3GJR5_9PROT</name>
<dbReference type="Proteomes" id="UP001597106">
    <property type="component" value="Unassembled WGS sequence"/>
</dbReference>
<dbReference type="EMBL" id="JBHTJW010000002">
    <property type="protein sequence ID" value="MFD0929903.1"/>
    <property type="molecule type" value="Genomic_DNA"/>
</dbReference>
<comment type="caution">
    <text evidence="2">The sequence shown here is derived from an EMBL/GenBank/DDBJ whole genome shotgun (WGS) entry which is preliminary data.</text>
</comment>
<dbReference type="Gene3D" id="3.50.50.60">
    <property type="entry name" value="FAD/NAD(P)-binding domain"/>
    <property type="match status" value="1"/>
</dbReference>
<dbReference type="InterPro" id="IPR002937">
    <property type="entry name" value="Amino_oxidase"/>
</dbReference>
<evidence type="ECO:0000259" key="1">
    <source>
        <dbReference type="Pfam" id="PF01593"/>
    </source>
</evidence>
<accession>A0ABW3GJR5</accession>
<dbReference type="Pfam" id="PF13450">
    <property type="entry name" value="NAD_binding_8"/>
    <property type="match status" value="1"/>
</dbReference>
<keyword evidence="3" id="KW-1185">Reference proteome</keyword>
<sequence>MKNIAVIGAGMAGLSCSQALQQAGYLVTVFEKSRGPSGRVSTRLGEGWQCDHGAQYFTVSQQPFVTQVQKWLQAGVVAEWQGRIYEANETGLRAKLSEKQRYVGVPRNTRPARQMAQSLTVELEQTVQQITFAEGKWRVHSKEHGAYPQVFDKVVLAIPAPQAQALLGFNLEMQALAASVNMRGCWALMGRYTHTLDLPFDGLFVNAGPLSWVARDSSKPGRLPEGSAVKEVWVLHASAEWSEANIERAPEEVALALLAAFQALGGEAPMEHSVHRWRYADCANYLHQGFAWDAAQQLGMCGDWLNGGKVEGAWMSGYQLAQAMIKTCEPCY</sequence>
<dbReference type="SUPFAM" id="SSF51905">
    <property type="entry name" value="FAD/NAD(P)-binding domain"/>
    <property type="match status" value="1"/>
</dbReference>
<dbReference type="PRINTS" id="PR00419">
    <property type="entry name" value="ADXRDTASE"/>
</dbReference>
<organism evidence="2 3">
    <name type="scientific">Methylophilus glucosoxydans</name>
    <dbReference type="NCBI Taxonomy" id="752553"/>
    <lineage>
        <taxon>Bacteria</taxon>
        <taxon>Pseudomonadati</taxon>
        <taxon>Pseudomonadota</taxon>
        <taxon>Betaproteobacteria</taxon>
        <taxon>Nitrosomonadales</taxon>
        <taxon>Methylophilaceae</taxon>
        <taxon>Methylophilus</taxon>
    </lineage>
</organism>
<dbReference type="PANTHER" id="PTHR16128">
    <property type="entry name" value="FAD/NAD(P)-BINDING OXIDOREDUCTASE FAMILY PROTEIN"/>
    <property type="match status" value="1"/>
</dbReference>
<dbReference type="PROSITE" id="PS51257">
    <property type="entry name" value="PROKAR_LIPOPROTEIN"/>
    <property type="match status" value="1"/>
</dbReference>
<protein>
    <submittedName>
        <fullName evidence="2">NAD(P)/FAD-dependent oxidoreductase</fullName>
    </submittedName>
</protein>
<dbReference type="Pfam" id="PF01593">
    <property type="entry name" value="Amino_oxidase"/>
    <property type="match status" value="1"/>
</dbReference>
<dbReference type="PANTHER" id="PTHR16128:SF5">
    <property type="entry name" value="FAD_NAD(P)-BINDING OXIDOREDUCTASE FAMILY PROTEIN"/>
    <property type="match status" value="1"/>
</dbReference>
<proteinExistence type="predicted"/>
<evidence type="ECO:0000313" key="2">
    <source>
        <dbReference type="EMBL" id="MFD0929903.1"/>
    </source>
</evidence>
<evidence type="ECO:0000313" key="3">
    <source>
        <dbReference type="Proteomes" id="UP001597106"/>
    </source>
</evidence>
<dbReference type="Gene3D" id="3.90.660.10">
    <property type="match status" value="1"/>
</dbReference>
<feature type="domain" description="Amine oxidase" evidence="1">
    <location>
        <begin position="109"/>
        <end position="325"/>
    </location>
</feature>
<gene>
    <name evidence="2" type="ORF">ACFQ1T_08940</name>
</gene>
<reference evidence="3" key="1">
    <citation type="journal article" date="2019" name="Int. J. Syst. Evol. Microbiol.">
        <title>The Global Catalogue of Microorganisms (GCM) 10K type strain sequencing project: providing services to taxonomists for standard genome sequencing and annotation.</title>
        <authorList>
            <consortium name="The Broad Institute Genomics Platform"/>
            <consortium name="The Broad Institute Genome Sequencing Center for Infectious Disease"/>
            <person name="Wu L."/>
            <person name="Ma J."/>
        </authorList>
    </citation>
    <scope>NUCLEOTIDE SEQUENCE [LARGE SCALE GENOMIC DNA]</scope>
    <source>
        <strain evidence="3">CCUG 59685</strain>
    </source>
</reference>